<evidence type="ECO:0000313" key="1">
    <source>
        <dbReference type="EMBL" id="KAG9254416.1"/>
    </source>
</evidence>
<dbReference type="AlphaFoldDB" id="A0A9P8CR70"/>
<protein>
    <submittedName>
        <fullName evidence="1">Uncharacterized protein</fullName>
    </submittedName>
</protein>
<sequence length="167" mass="17906">MPVVLNRLTVDSWLLPEESGPEPLTCPRIISARGVQSRQLGDKDWSPVPGLGRLDLAVLLFFLPSAAVPLSLSVLTHCRDPDSTPSLLYSRLASETQSERAETNLALLLAPFSFHALTSSDSCSRSGTICSQSTHRPTQGTSCIGGLDVAKRPDGPLARLTSVSLRQ</sequence>
<reference evidence="1" key="1">
    <citation type="journal article" date="2021" name="IMA Fungus">
        <title>Genomic characterization of three marine fungi, including Emericellopsis atlantica sp. nov. with signatures of a generalist lifestyle and marine biomass degradation.</title>
        <authorList>
            <person name="Hagestad O.C."/>
            <person name="Hou L."/>
            <person name="Andersen J.H."/>
            <person name="Hansen E.H."/>
            <person name="Altermark B."/>
            <person name="Li C."/>
            <person name="Kuhnert E."/>
            <person name="Cox R.J."/>
            <person name="Crous P.W."/>
            <person name="Spatafora J.W."/>
            <person name="Lail K."/>
            <person name="Amirebrahimi M."/>
            <person name="Lipzen A."/>
            <person name="Pangilinan J."/>
            <person name="Andreopoulos W."/>
            <person name="Hayes R.D."/>
            <person name="Ng V."/>
            <person name="Grigoriev I.V."/>
            <person name="Jackson S.A."/>
            <person name="Sutton T.D.S."/>
            <person name="Dobson A.D.W."/>
            <person name="Rama T."/>
        </authorList>
    </citation>
    <scope>NUCLEOTIDE SEQUENCE</scope>
    <source>
        <strain evidence="1">TS7</strain>
    </source>
</reference>
<evidence type="ECO:0000313" key="2">
    <source>
        <dbReference type="Proteomes" id="UP000887229"/>
    </source>
</evidence>
<comment type="caution">
    <text evidence="1">The sequence shown here is derived from an EMBL/GenBank/DDBJ whole genome shotgun (WGS) entry which is preliminary data.</text>
</comment>
<gene>
    <name evidence="1" type="ORF">F5Z01DRAFT_104845</name>
</gene>
<dbReference type="Proteomes" id="UP000887229">
    <property type="component" value="Unassembled WGS sequence"/>
</dbReference>
<proteinExistence type="predicted"/>
<name>A0A9P8CR70_9HYPO</name>
<dbReference type="EMBL" id="MU251254">
    <property type="protein sequence ID" value="KAG9254416.1"/>
    <property type="molecule type" value="Genomic_DNA"/>
</dbReference>
<organism evidence="1 2">
    <name type="scientific">Emericellopsis atlantica</name>
    <dbReference type="NCBI Taxonomy" id="2614577"/>
    <lineage>
        <taxon>Eukaryota</taxon>
        <taxon>Fungi</taxon>
        <taxon>Dikarya</taxon>
        <taxon>Ascomycota</taxon>
        <taxon>Pezizomycotina</taxon>
        <taxon>Sordariomycetes</taxon>
        <taxon>Hypocreomycetidae</taxon>
        <taxon>Hypocreales</taxon>
        <taxon>Bionectriaceae</taxon>
        <taxon>Emericellopsis</taxon>
    </lineage>
</organism>
<dbReference type="GeneID" id="70288257"/>
<dbReference type="RefSeq" id="XP_046118340.1">
    <property type="nucleotide sequence ID" value="XM_046257354.1"/>
</dbReference>
<keyword evidence="2" id="KW-1185">Reference proteome</keyword>
<accession>A0A9P8CR70</accession>